<proteinExistence type="predicted"/>
<protein>
    <recommendedName>
        <fullName evidence="2">Rhodopsin domain-containing protein</fullName>
    </recommendedName>
</protein>
<dbReference type="EMBL" id="SWKV01000015">
    <property type="protein sequence ID" value="KAF3042759.1"/>
    <property type="molecule type" value="Genomic_DNA"/>
</dbReference>
<feature type="transmembrane region" description="Helical" evidence="1">
    <location>
        <begin position="54"/>
        <end position="77"/>
    </location>
</feature>
<dbReference type="InterPro" id="IPR049326">
    <property type="entry name" value="Rhodopsin_dom_fungi"/>
</dbReference>
<keyword evidence="4" id="KW-1185">Reference proteome</keyword>
<keyword evidence="1" id="KW-0472">Membrane</keyword>
<dbReference type="PANTHER" id="PTHR38794">
    <property type="entry name" value="INTEGRAL MEMBRANE PROTEIN"/>
    <property type="match status" value="1"/>
</dbReference>
<keyword evidence="1" id="KW-0812">Transmembrane</keyword>
<accession>A0A9P5C3V5</accession>
<evidence type="ECO:0000313" key="4">
    <source>
        <dbReference type="Proteomes" id="UP000758155"/>
    </source>
</evidence>
<gene>
    <name evidence="3" type="ORF">E8E12_010021</name>
</gene>
<feature type="transmembrane region" description="Helical" evidence="1">
    <location>
        <begin position="206"/>
        <end position="229"/>
    </location>
</feature>
<feature type="transmembrane region" description="Helical" evidence="1">
    <location>
        <begin position="171"/>
        <end position="194"/>
    </location>
</feature>
<evidence type="ECO:0000256" key="1">
    <source>
        <dbReference type="SAM" id="Phobius"/>
    </source>
</evidence>
<feature type="transmembrane region" description="Helical" evidence="1">
    <location>
        <begin position="21"/>
        <end position="42"/>
    </location>
</feature>
<comment type="caution">
    <text evidence="3">The sequence shown here is derived from an EMBL/GenBank/DDBJ whole genome shotgun (WGS) entry which is preliminary data.</text>
</comment>
<sequence>MATHLDQVILSDSNRTPIVQILIWFCLVTSFLAFVTHAGIKLYVFRALRAESGFLLASLVFCITQSVVALVQCGYGFGKPSATLSSDDIQSSLKAEYAATILLFMSLGFSKLAIVAFVHNLTPSKFHRKINYGVGALACLWIMCAVLVAVFQCRVPRTWDRTTTHCADRFIWWSAISIFNIITEIAIVALELGITAQLQIARQRKASIMSLFACRVLVLTAAAIQLAYFHQEHNDPTTNDDLMLGYWRSALCNQIVQCLAIVTTCLPYTKIFMEGFESGLLRVDESRRRGEYASKGYSGREYQLMDVSRSSHAQRSTPERSIN</sequence>
<dbReference type="Proteomes" id="UP000758155">
    <property type="component" value="Unassembled WGS sequence"/>
</dbReference>
<dbReference type="PANTHER" id="PTHR38794:SF1">
    <property type="entry name" value="INTEGRAL MEMBRANE PROTEIN"/>
    <property type="match status" value="1"/>
</dbReference>
<feature type="domain" description="Rhodopsin" evidence="2">
    <location>
        <begin position="42"/>
        <end position="272"/>
    </location>
</feature>
<organism evidence="3 4">
    <name type="scientific">Didymella heteroderae</name>
    <dbReference type="NCBI Taxonomy" id="1769908"/>
    <lineage>
        <taxon>Eukaryota</taxon>
        <taxon>Fungi</taxon>
        <taxon>Dikarya</taxon>
        <taxon>Ascomycota</taxon>
        <taxon>Pezizomycotina</taxon>
        <taxon>Dothideomycetes</taxon>
        <taxon>Pleosporomycetidae</taxon>
        <taxon>Pleosporales</taxon>
        <taxon>Pleosporineae</taxon>
        <taxon>Didymellaceae</taxon>
        <taxon>Didymella</taxon>
    </lineage>
</organism>
<keyword evidence="1" id="KW-1133">Transmembrane helix</keyword>
<name>A0A9P5C3V5_9PLEO</name>
<dbReference type="AlphaFoldDB" id="A0A9P5C3V5"/>
<dbReference type="OrthoDB" id="3918601at2759"/>
<feature type="transmembrane region" description="Helical" evidence="1">
    <location>
        <begin position="97"/>
        <end position="118"/>
    </location>
</feature>
<evidence type="ECO:0000259" key="2">
    <source>
        <dbReference type="Pfam" id="PF20684"/>
    </source>
</evidence>
<evidence type="ECO:0000313" key="3">
    <source>
        <dbReference type="EMBL" id="KAF3042759.1"/>
    </source>
</evidence>
<feature type="transmembrane region" description="Helical" evidence="1">
    <location>
        <begin position="130"/>
        <end position="151"/>
    </location>
</feature>
<reference evidence="3" key="1">
    <citation type="submission" date="2019-04" db="EMBL/GenBank/DDBJ databases">
        <title>Sequencing of skin fungus with MAO and IRED activity.</title>
        <authorList>
            <person name="Marsaioli A.J."/>
            <person name="Bonatto J.M.C."/>
            <person name="Reis Junior O."/>
        </authorList>
    </citation>
    <scope>NUCLEOTIDE SEQUENCE</scope>
    <source>
        <strain evidence="3">28M1</strain>
    </source>
</reference>
<dbReference type="Pfam" id="PF20684">
    <property type="entry name" value="Fung_rhodopsin"/>
    <property type="match status" value="1"/>
</dbReference>